<accession>A0A838CR94</accession>
<dbReference type="EMBL" id="JACEFG010000001">
    <property type="protein sequence ID" value="MBA2174530.1"/>
    <property type="molecule type" value="Genomic_DNA"/>
</dbReference>
<evidence type="ECO:0000313" key="1">
    <source>
        <dbReference type="EMBL" id="MBA2174530.1"/>
    </source>
</evidence>
<gene>
    <name evidence="1" type="ORF">H0266_06365</name>
</gene>
<dbReference type="RefSeq" id="WP_181471523.1">
    <property type="nucleotide sequence ID" value="NZ_JACEFG010000001.1"/>
</dbReference>
<keyword evidence="2" id="KW-1185">Reference proteome</keyword>
<reference evidence="1 2" key="1">
    <citation type="journal article" date="2004" name="Extremophiles">
        <title>Halobacillus locisalis sp. nov., a halophilic bacterium isolated from a marine solar saltern of the Yellow Sea in Korea.</title>
        <authorList>
            <person name="Yoon J.H."/>
            <person name="Kang K.H."/>
            <person name="Oh T.K."/>
            <person name="Park Y.H."/>
        </authorList>
    </citation>
    <scope>NUCLEOTIDE SEQUENCE [LARGE SCALE GENOMIC DNA]</scope>
    <source>
        <strain evidence="1 2">KCTC 3788</strain>
    </source>
</reference>
<organism evidence="1 2">
    <name type="scientific">Halobacillus locisalis</name>
    <dbReference type="NCBI Taxonomy" id="220753"/>
    <lineage>
        <taxon>Bacteria</taxon>
        <taxon>Bacillati</taxon>
        <taxon>Bacillota</taxon>
        <taxon>Bacilli</taxon>
        <taxon>Bacillales</taxon>
        <taxon>Bacillaceae</taxon>
        <taxon>Halobacillus</taxon>
    </lineage>
</organism>
<dbReference type="AlphaFoldDB" id="A0A838CR94"/>
<comment type="caution">
    <text evidence="1">The sequence shown here is derived from an EMBL/GenBank/DDBJ whole genome shotgun (WGS) entry which is preliminary data.</text>
</comment>
<dbReference type="Proteomes" id="UP000571017">
    <property type="component" value="Unassembled WGS sequence"/>
</dbReference>
<protein>
    <submittedName>
        <fullName evidence="1">Spore germination protein GerPE</fullName>
    </submittedName>
</protein>
<sequence length="121" mass="13469">MKRMVYVNEVDVTSTAIASGLLIGDAHRVSPTANVLAVQVEDPDVLFERYDFSEFSVFSMHPSPELPPIGIHSFSYHERPIYVDSLNVIGASTSAVIQIGGVDHVDSFSRIKHIRRVEEEQ</sequence>
<dbReference type="InterPro" id="IPR024496">
    <property type="entry name" value="Spore_germ_GerPE"/>
</dbReference>
<proteinExistence type="predicted"/>
<dbReference type="Pfam" id="PF10970">
    <property type="entry name" value="GerPE"/>
    <property type="match status" value="1"/>
</dbReference>
<evidence type="ECO:0000313" key="2">
    <source>
        <dbReference type="Proteomes" id="UP000571017"/>
    </source>
</evidence>
<name>A0A838CR94_9BACI</name>